<dbReference type="PANTHER" id="PTHR11552:SF201">
    <property type="entry name" value="GLUCOSE-METHANOL-CHOLINE OXIDOREDUCTASE N-TERMINAL DOMAIN-CONTAINING PROTEIN"/>
    <property type="match status" value="1"/>
</dbReference>
<dbReference type="InterPro" id="IPR007867">
    <property type="entry name" value="GMC_OxRtase_C"/>
</dbReference>
<dbReference type="PANTHER" id="PTHR11552">
    <property type="entry name" value="GLUCOSE-METHANOL-CHOLINE GMC OXIDOREDUCTASE"/>
    <property type="match status" value="1"/>
</dbReference>
<evidence type="ECO:0000313" key="11">
    <source>
        <dbReference type="EMBL" id="EPQ53452.1"/>
    </source>
</evidence>
<evidence type="ECO:0000256" key="2">
    <source>
        <dbReference type="ARBA" id="ARBA00010790"/>
    </source>
</evidence>
<feature type="binding site" evidence="8">
    <location>
        <begin position="579"/>
        <end position="580"/>
    </location>
    <ligand>
        <name>FAD</name>
        <dbReference type="ChEBI" id="CHEBI:57692"/>
    </ligand>
</feature>
<dbReference type="Proteomes" id="UP000030669">
    <property type="component" value="Unassembled WGS sequence"/>
</dbReference>
<dbReference type="InterPro" id="IPR036188">
    <property type="entry name" value="FAD/NAD-bd_sf"/>
</dbReference>
<reference evidence="11 12" key="1">
    <citation type="journal article" date="2012" name="Science">
        <title>The Paleozoic origin of enzymatic lignin decomposition reconstructed from 31 fungal genomes.</title>
        <authorList>
            <person name="Floudas D."/>
            <person name="Binder M."/>
            <person name="Riley R."/>
            <person name="Barry K."/>
            <person name="Blanchette R.A."/>
            <person name="Henrissat B."/>
            <person name="Martinez A.T."/>
            <person name="Otillar R."/>
            <person name="Spatafora J.W."/>
            <person name="Yadav J.S."/>
            <person name="Aerts A."/>
            <person name="Benoit I."/>
            <person name="Boyd A."/>
            <person name="Carlson A."/>
            <person name="Copeland A."/>
            <person name="Coutinho P.M."/>
            <person name="de Vries R.P."/>
            <person name="Ferreira P."/>
            <person name="Findley K."/>
            <person name="Foster B."/>
            <person name="Gaskell J."/>
            <person name="Glotzer D."/>
            <person name="Gorecki P."/>
            <person name="Heitman J."/>
            <person name="Hesse C."/>
            <person name="Hori C."/>
            <person name="Igarashi K."/>
            <person name="Jurgens J.A."/>
            <person name="Kallen N."/>
            <person name="Kersten P."/>
            <person name="Kohler A."/>
            <person name="Kuees U."/>
            <person name="Kumar T.K.A."/>
            <person name="Kuo A."/>
            <person name="LaButti K."/>
            <person name="Larrondo L.F."/>
            <person name="Lindquist E."/>
            <person name="Ling A."/>
            <person name="Lombard V."/>
            <person name="Lucas S."/>
            <person name="Lundell T."/>
            <person name="Martin R."/>
            <person name="McLaughlin D.J."/>
            <person name="Morgenstern I."/>
            <person name="Morin E."/>
            <person name="Murat C."/>
            <person name="Nagy L.G."/>
            <person name="Nolan M."/>
            <person name="Ohm R.A."/>
            <person name="Patyshakuliyeva A."/>
            <person name="Rokas A."/>
            <person name="Ruiz-Duenas F.J."/>
            <person name="Sabat G."/>
            <person name="Salamov A."/>
            <person name="Samejima M."/>
            <person name="Schmutz J."/>
            <person name="Slot J.C."/>
            <person name="St John F."/>
            <person name="Stenlid J."/>
            <person name="Sun H."/>
            <person name="Sun S."/>
            <person name="Syed K."/>
            <person name="Tsang A."/>
            <person name="Wiebenga A."/>
            <person name="Young D."/>
            <person name="Pisabarro A."/>
            <person name="Eastwood D.C."/>
            <person name="Martin F."/>
            <person name="Cullen D."/>
            <person name="Grigoriev I.V."/>
            <person name="Hibbett D.S."/>
        </authorList>
    </citation>
    <scope>NUCLEOTIDE SEQUENCE [LARGE SCALE GENOMIC DNA]</scope>
    <source>
        <strain evidence="11 12">ATCC 11539</strain>
    </source>
</reference>
<evidence type="ECO:0000256" key="1">
    <source>
        <dbReference type="ARBA" id="ARBA00001974"/>
    </source>
</evidence>
<dbReference type="RefSeq" id="XP_007867792.1">
    <property type="nucleotide sequence ID" value="XM_007869601.1"/>
</dbReference>
<sequence>MVANIEDVADKSFDYIVIGGGTSGLCVAARLSEDPTVSVLVLEAGNANLDDPLLLRPASYGSHFENPAYDWAFKTTPQKYCNGTQFTWNRGKGLGGSSAINFLCWTKPPAAEIDDIERLGNPGWNWKNYETFSHRTETCIYPSEEVIKKHGLRIEDWKNGTEGPLLTSFPAKINAAELDIQQTLINRGLPLAKKPLGGDPLGVFFGTNTVDPKTSTRTYATTAFYLPNVNRPNFTVLVQAPVNRLLTTKDSNGLVIAVGVEFRHNGRDYSVRPNKEVVLCAGGLKSSQILELSGFGNPQLLKSLDIPVVLPLSTIGENVQEHIFTGVTWELREDASFDTLDVLRDPKIAAEHVELHAKGEGLFTMGLCGFAFVPLQMLSKRADDIHKAARDKIEKNAAKYPSGLLEQYRIQLERLERGAPGCEYITFPGFLSQPNPPKPGKKYLTMLVLTNHLFSRGTIHVKSKNPEDDPEFDPHYFEEEIDRDTFVEIVKFAKGLAQTAPFKDLVAQEVNPGPEVTTDEQIADWLKSYMTTTYHTIGSCSMLPKDKGGVVDSKLKVYGTTNVRVADLSVIPLHFAAHPQATAYAIGEQAADIIKGVL</sequence>
<gene>
    <name evidence="11" type="ORF">GLOTRDRAFT_139690</name>
</gene>
<dbReference type="InterPro" id="IPR012132">
    <property type="entry name" value="GMC_OxRdtase"/>
</dbReference>
<name>S7Q1P4_GLOTA</name>
<dbReference type="InterPro" id="IPR000172">
    <property type="entry name" value="GMC_OxRdtase_N"/>
</dbReference>
<keyword evidence="5 8" id="KW-0274">FAD</keyword>
<feature type="active site" description="Proton acceptor" evidence="7">
    <location>
        <position position="578"/>
    </location>
</feature>
<dbReference type="eggNOG" id="KOG1238">
    <property type="taxonomic scope" value="Eukaryota"/>
</dbReference>
<comment type="cofactor">
    <cofactor evidence="1 8">
        <name>FAD</name>
        <dbReference type="ChEBI" id="CHEBI:57692"/>
    </cofactor>
</comment>
<dbReference type="PROSITE" id="PS00623">
    <property type="entry name" value="GMC_OXRED_1"/>
    <property type="match status" value="1"/>
</dbReference>
<feature type="domain" description="Glucose-methanol-choline oxidoreductase N-terminal" evidence="10">
    <location>
        <begin position="91"/>
        <end position="114"/>
    </location>
</feature>
<evidence type="ECO:0000313" key="12">
    <source>
        <dbReference type="Proteomes" id="UP000030669"/>
    </source>
</evidence>
<evidence type="ECO:0000256" key="3">
    <source>
        <dbReference type="ARBA" id="ARBA00022630"/>
    </source>
</evidence>
<evidence type="ECO:0000256" key="6">
    <source>
        <dbReference type="ARBA" id="ARBA00023002"/>
    </source>
</evidence>
<evidence type="ECO:0000256" key="8">
    <source>
        <dbReference type="PIRSR" id="PIRSR000137-2"/>
    </source>
</evidence>
<dbReference type="EMBL" id="KB469305">
    <property type="protein sequence ID" value="EPQ53452.1"/>
    <property type="molecule type" value="Genomic_DNA"/>
</dbReference>
<dbReference type="Pfam" id="PF00732">
    <property type="entry name" value="GMC_oxred_N"/>
    <property type="match status" value="1"/>
</dbReference>
<dbReference type="GO" id="GO:0016614">
    <property type="term" value="F:oxidoreductase activity, acting on CH-OH group of donors"/>
    <property type="evidence" value="ECO:0007669"/>
    <property type="project" value="InterPro"/>
</dbReference>
<dbReference type="KEGG" id="gtr:GLOTRDRAFT_139690"/>
<dbReference type="AlphaFoldDB" id="S7Q1P4"/>
<dbReference type="SUPFAM" id="SSF51905">
    <property type="entry name" value="FAD/NAD(P)-binding domain"/>
    <property type="match status" value="1"/>
</dbReference>
<keyword evidence="3 9" id="KW-0285">Flavoprotein</keyword>
<feature type="binding site" evidence="8">
    <location>
        <begin position="22"/>
        <end position="23"/>
    </location>
    <ligand>
        <name>FAD</name>
        <dbReference type="ChEBI" id="CHEBI:57692"/>
    </ligand>
</feature>
<dbReference type="OrthoDB" id="269227at2759"/>
<evidence type="ECO:0000256" key="7">
    <source>
        <dbReference type="PIRSR" id="PIRSR000137-1"/>
    </source>
</evidence>
<dbReference type="Gene3D" id="3.30.560.10">
    <property type="entry name" value="Glucose Oxidase, domain 3"/>
    <property type="match status" value="1"/>
</dbReference>
<dbReference type="HOGENOM" id="CLU_002865_6_0_1"/>
<evidence type="ECO:0000259" key="10">
    <source>
        <dbReference type="PROSITE" id="PS00623"/>
    </source>
</evidence>
<feature type="active site" description="Proton donor" evidence="7">
    <location>
        <position position="535"/>
    </location>
</feature>
<feature type="binding site" evidence="8">
    <location>
        <position position="242"/>
    </location>
    <ligand>
        <name>FAD</name>
        <dbReference type="ChEBI" id="CHEBI:57692"/>
    </ligand>
</feature>
<protein>
    <submittedName>
        <fullName evidence="11">Alcohol oxidase</fullName>
    </submittedName>
</protein>
<evidence type="ECO:0000256" key="5">
    <source>
        <dbReference type="ARBA" id="ARBA00022827"/>
    </source>
</evidence>
<proteinExistence type="inferred from homology"/>
<dbReference type="GeneID" id="19304314"/>
<dbReference type="SUPFAM" id="SSF54373">
    <property type="entry name" value="FAD-linked reductases, C-terminal domain"/>
    <property type="match status" value="1"/>
</dbReference>
<dbReference type="Pfam" id="PF05199">
    <property type="entry name" value="GMC_oxred_C"/>
    <property type="match status" value="1"/>
</dbReference>
<keyword evidence="4" id="KW-0732">Signal</keyword>
<dbReference type="PIRSF" id="PIRSF000137">
    <property type="entry name" value="Alcohol_oxidase"/>
    <property type="match status" value="1"/>
</dbReference>
<dbReference type="OMA" id="NYVGTCK"/>
<organism evidence="11 12">
    <name type="scientific">Gloeophyllum trabeum (strain ATCC 11539 / FP-39264 / Madison 617)</name>
    <name type="common">Brown rot fungus</name>
    <dbReference type="NCBI Taxonomy" id="670483"/>
    <lineage>
        <taxon>Eukaryota</taxon>
        <taxon>Fungi</taxon>
        <taxon>Dikarya</taxon>
        <taxon>Basidiomycota</taxon>
        <taxon>Agaricomycotina</taxon>
        <taxon>Agaricomycetes</taxon>
        <taxon>Gloeophyllales</taxon>
        <taxon>Gloeophyllaceae</taxon>
        <taxon>Gloeophyllum</taxon>
    </lineage>
</organism>
<accession>S7Q1P4</accession>
<dbReference type="Gene3D" id="3.50.50.60">
    <property type="entry name" value="FAD/NAD(P)-binding domain"/>
    <property type="match status" value="1"/>
</dbReference>
<keyword evidence="6" id="KW-0560">Oxidoreductase</keyword>
<dbReference type="GO" id="GO:0050660">
    <property type="term" value="F:flavin adenine dinucleotide binding"/>
    <property type="evidence" value="ECO:0007669"/>
    <property type="project" value="InterPro"/>
</dbReference>
<evidence type="ECO:0000256" key="4">
    <source>
        <dbReference type="ARBA" id="ARBA00022729"/>
    </source>
</evidence>
<evidence type="ECO:0000256" key="9">
    <source>
        <dbReference type="RuleBase" id="RU003968"/>
    </source>
</evidence>
<keyword evidence="12" id="KW-1185">Reference proteome</keyword>
<comment type="similarity">
    <text evidence="2 9">Belongs to the GMC oxidoreductase family.</text>
</comment>